<accession>A0A3R8S7R6</accession>
<dbReference type="RefSeq" id="WP_125243327.1">
    <property type="nucleotide sequence ID" value="NZ_RSED01000007.1"/>
</dbReference>
<dbReference type="SMART" id="SM00448">
    <property type="entry name" value="REC"/>
    <property type="match status" value="1"/>
</dbReference>
<dbReference type="Pfam" id="PF00072">
    <property type="entry name" value="Response_reg"/>
    <property type="match status" value="1"/>
</dbReference>
<keyword evidence="4" id="KW-1185">Reference proteome</keyword>
<protein>
    <submittedName>
        <fullName evidence="3">Response regulator</fullName>
    </submittedName>
</protein>
<evidence type="ECO:0000256" key="1">
    <source>
        <dbReference type="PROSITE-ProRule" id="PRU00169"/>
    </source>
</evidence>
<dbReference type="InterPro" id="IPR011006">
    <property type="entry name" value="CheY-like_superfamily"/>
</dbReference>
<dbReference type="AlphaFoldDB" id="A0A3R8S7R6"/>
<dbReference type="GO" id="GO:0000160">
    <property type="term" value="P:phosphorelay signal transduction system"/>
    <property type="evidence" value="ECO:0007669"/>
    <property type="project" value="InterPro"/>
</dbReference>
<dbReference type="SUPFAM" id="SSF52172">
    <property type="entry name" value="CheY-like"/>
    <property type="match status" value="1"/>
</dbReference>
<name>A0A3R8S7R6_9BURK</name>
<dbReference type="Proteomes" id="UP000269265">
    <property type="component" value="Unassembled WGS sequence"/>
</dbReference>
<dbReference type="OrthoDB" id="9800897at2"/>
<comment type="caution">
    <text evidence="3">The sequence shown here is derived from an EMBL/GenBank/DDBJ whole genome shotgun (WGS) entry which is preliminary data.</text>
</comment>
<comment type="caution">
    <text evidence="1">Lacks conserved residue(s) required for the propagation of feature annotation.</text>
</comment>
<dbReference type="EMBL" id="RSED01000007">
    <property type="protein sequence ID" value="RRS04419.1"/>
    <property type="molecule type" value="Genomic_DNA"/>
</dbReference>
<reference evidence="3 4" key="1">
    <citation type="submission" date="2018-12" db="EMBL/GenBank/DDBJ databases">
        <title>The whole draft genome of Aquabacterium sp. SJQ9.</title>
        <authorList>
            <person name="Sun L."/>
            <person name="Gao X."/>
            <person name="Chen W."/>
            <person name="Huang K."/>
        </authorList>
    </citation>
    <scope>NUCLEOTIDE SEQUENCE [LARGE SCALE GENOMIC DNA]</scope>
    <source>
        <strain evidence="3 4">SJQ9</strain>
    </source>
</reference>
<proteinExistence type="predicted"/>
<dbReference type="InterPro" id="IPR001789">
    <property type="entry name" value="Sig_transdc_resp-reg_receiver"/>
</dbReference>
<gene>
    <name evidence="3" type="ORF">EIP75_11070</name>
</gene>
<feature type="domain" description="Response regulatory" evidence="2">
    <location>
        <begin position="17"/>
        <end position="130"/>
    </location>
</feature>
<dbReference type="PROSITE" id="PS50110">
    <property type="entry name" value="RESPONSE_REGULATORY"/>
    <property type="match status" value="1"/>
</dbReference>
<evidence type="ECO:0000313" key="4">
    <source>
        <dbReference type="Proteomes" id="UP000269265"/>
    </source>
</evidence>
<evidence type="ECO:0000313" key="3">
    <source>
        <dbReference type="EMBL" id="RRS04419.1"/>
    </source>
</evidence>
<organism evidence="3 4">
    <name type="scientific">Aquabacterium soli</name>
    <dbReference type="NCBI Taxonomy" id="2493092"/>
    <lineage>
        <taxon>Bacteria</taxon>
        <taxon>Pseudomonadati</taxon>
        <taxon>Pseudomonadota</taxon>
        <taxon>Betaproteobacteria</taxon>
        <taxon>Burkholderiales</taxon>
        <taxon>Aquabacterium</taxon>
    </lineage>
</organism>
<evidence type="ECO:0000259" key="2">
    <source>
        <dbReference type="PROSITE" id="PS50110"/>
    </source>
</evidence>
<sequence length="134" mass="13928">MQKNGAAKNGAGNGKLTFCVVESDAAVRAALSAPLHAMGVDAHGFVDAAEFLLSGHSHTCQGLIAEWSMRGMTGQEFLRALGAAARPFVTIFTVKGDEEVAAVAALPGVTAVLKKPIAQQELLQVVRIALTRST</sequence>
<dbReference type="Gene3D" id="3.40.50.2300">
    <property type="match status" value="1"/>
</dbReference>